<dbReference type="AlphaFoldDB" id="A0AA38GFN8"/>
<evidence type="ECO:0000313" key="1">
    <source>
        <dbReference type="EMBL" id="KAH9320458.1"/>
    </source>
</evidence>
<dbReference type="Proteomes" id="UP000824469">
    <property type="component" value="Unassembled WGS sequence"/>
</dbReference>
<organism evidence="1 2">
    <name type="scientific">Taxus chinensis</name>
    <name type="common">Chinese yew</name>
    <name type="synonym">Taxus wallichiana var. chinensis</name>
    <dbReference type="NCBI Taxonomy" id="29808"/>
    <lineage>
        <taxon>Eukaryota</taxon>
        <taxon>Viridiplantae</taxon>
        <taxon>Streptophyta</taxon>
        <taxon>Embryophyta</taxon>
        <taxon>Tracheophyta</taxon>
        <taxon>Spermatophyta</taxon>
        <taxon>Pinopsida</taxon>
        <taxon>Pinidae</taxon>
        <taxon>Conifers II</taxon>
        <taxon>Cupressales</taxon>
        <taxon>Taxaceae</taxon>
        <taxon>Taxus</taxon>
    </lineage>
</organism>
<proteinExistence type="predicted"/>
<evidence type="ECO:0000313" key="2">
    <source>
        <dbReference type="Proteomes" id="UP000824469"/>
    </source>
</evidence>
<reference evidence="1 2" key="1">
    <citation type="journal article" date="2021" name="Nat. Plants">
        <title>The Taxus genome provides insights into paclitaxel biosynthesis.</title>
        <authorList>
            <person name="Xiong X."/>
            <person name="Gou J."/>
            <person name="Liao Q."/>
            <person name="Li Y."/>
            <person name="Zhou Q."/>
            <person name="Bi G."/>
            <person name="Li C."/>
            <person name="Du R."/>
            <person name="Wang X."/>
            <person name="Sun T."/>
            <person name="Guo L."/>
            <person name="Liang H."/>
            <person name="Lu P."/>
            <person name="Wu Y."/>
            <person name="Zhang Z."/>
            <person name="Ro D.K."/>
            <person name="Shang Y."/>
            <person name="Huang S."/>
            <person name="Yan J."/>
        </authorList>
    </citation>
    <scope>NUCLEOTIDE SEQUENCE [LARGE SCALE GENOMIC DNA]</scope>
    <source>
        <strain evidence="1">Ta-2019</strain>
    </source>
</reference>
<comment type="caution">
    <text evidence="1">The sequence shown here is derived from an EMBL/GenBank/DDBJ whole genome shotgun (WGS) entry which is preliminary data.</text>
</comment>
<keyword evidence="2" id="KW-1185">Reference proteome</keyword>
<protein>
    <submittedName>
        <fullName evidence="1">Uncharacterized protein</fullName>
    </submittedName>
</protein>
<accession>A0AA38GFN8</accession>
<feature type="non-terminal residue" evidence="1">
    <location>
        <position position="63"/>
    </location>
</feature>
<feature type="non-terminal residue" evidence="1">
    <location>
        <position position="1"/>
    </location>
</feature>
<gene>
    <name evidence="1" type="ORF">KI387_015097</name>
</gene>
<dbReference type="EMBL" id="JAHRHJ020000003">
    <property type="protein sequence ID" value="KAH9320458.1"/>
    <property type="molecule type" value="Genomic_DNA"/>
</dbReference>
<sequence length="63" mass="6766">ASVPVSQSTFGTRAKFWPCEGVEERAAEREEIGDVFAAFESLCSLVQTPNPIPASPTSTCSFQ</sequence>
<name>A0AA38GFN8_TAXCH</name>